<organism evidence="2 3">
    <name type="scientific">Chenopodium quinoa</name>
    <name type="common">Quinoa</name>
    <dbReference type="NCBI Taxonomy" id="63459"/>
    <lineage>
        <taxon>Eukaryota</taxon>
        <taxon>Viridiplantae</taxon>
        <taxon>Streptophyta</taxon>
        <taxon>Embryophyta</taxon>
        <taxon>Tracheophyta</taxon>
        <taxon>Spermatophyta</taxon>
        <taxon>Magnoliopsida</taxon>
        <taxon>eudicotyledons</taxon>
        <taxon>Gunneridae</taxon>
        <taxon>Pentapetalae</taxon>
        <taxon>Caryophyllales</taxon>
        <taxon>Chenopodiaceae</taxon>
        <taxon>Chenopodioideae</taxon>
        <taxon>Atripliceae</taxon>
        <taxon>Chenopodium</taxon>
    </lineage>
</organism>
<evidence type="ECO:0000256" key="1">
    <source>
        <dbReference type="SAM" id="Coils"/>
    </source>
</evidence>
<protein>
    <submittedName>
        <fullName evidence="2">Uncharacterized protein</fullName>
    </submittedName>
</protein>
<dbReference type="KEGG" id="cqi:110728428"/>
<gene>
    <name evidence="2" type="primary">LOC110728428</name>
</gene>
<evidence type="ECO:0000313" key="3">
    <source>
        <dbReference type="Proteomes" id="UP000596660"/>
    </source>
</evidence>
<dbReference type="EnsemblPlants" id="AUR62030127-RA">
    <property type="protein sequence ID" value="AUR62030127-RA:cds"/>
    <property type="gene ID" value="AUR62030127"/>
</dbReference>
<reference evidence="2" key="1">
    <citation type="journal article" date="2017" name="Nature">
        <title>The genome of Chenopodium quinoa.</title>
        <authorList>
            <person name="Jarvis D.E."/>
            <person name="Ho Y.S."/>
            <person name="Lightfoot D.J."/>
            <person name="Schmoeckel S.M."/>
            <person name="Li B."/>
            <person name="Borm T.J.A."/>
            <person name="Ohyanagi H."/>
            <person name="Mineta K."/>
            <person name="Michell C.T."/>
            <person name="Saber N."/>
            <person name="Kharbatia N.M."/>
            <person name="Rupper R.R."/>
            <person name="Sharp A.R."/>
            <person name="Dally N."/>
            <person name="Boughton B.A."/>
            <person name="Woo Y.H."/>
            <person name="Gao G."/>
            <person name="Schijlen E.G.W.M."/>
            <person name="Guo X."/>
            <person name="Momin A.A."/>
            <person name="Negrao S."/>
            <person name="Al-Babili S."/>
            <person name="Gehring C."/>
            <person name="Roessner U."/>
            <person name="Jung C."/>
            <person name="Murphy K."/>
            <person name="Arold S.T."/>
            <person name="Gojobori T."/>
            <person name="van der Linden C.G."/>
            <person name="van Loo E.N."/>
            <person name="Jellen E.N."/>
            <person name="Maughan P.J."/>
            <person name="Tester M."/>
        </authorList>
    </citation>
    <scope>NUCLEOTIDE SEQUENCE [LARGE SCALE GENOMIC DNA]</scope>
    <source>
        <strain evidence="2">cv. PI 614886</strain>
    </source>
</reference>
<keyword evidence="1" id="KW-0175">Coiled coil</keyword>
<dbReference type="AlphaFoldDB" id="A0A803MIN1"/>
<dbReference type="OMA" id="ACAAEHK"/>
<dbReference type="SMR" id="A0A803MIN1"/>
<dbReference type="OrthoDB" id="1897593at2759"/>
<dbReference type="Proteomes" id="UP000596660">
    <property type="component" value="Unplaced"/>
</dbReference>
<dbReference type="Gramene" id="AUR62030127-RA">
    <property type="protein sequence ID" value="AUR62030127-RA:cds"/>
    <property type="gene ID" value="AUR62030127"/>
</dbReference>
<evidence type="ECO:0000313" key="2">
    <source>
        <dbReference type="EnsemblPlants" id="AUR62030127-RA:cds"/>
    </source>
</evidence>
<reference evidence="2" key="2">
    <citation type="submission" date="2021-03" db="UniProtKB">
        <authorList>
            <consortium name="EnsemblPlants"/>
        </authorList>
    </citation>
    <scope>IDENTIFICATION</scope>
</reference>
<proteinExistence type="predicted"/>
<feature type="coiled-coil region" evidence="1">
    <location>
        <begin position="142"/>
        <end position="183"/>
    </location>
</feature>
<accession>A0A803MIN1</accession>
<dbReference type="PANTHER" id="PTHR38378:SF3">
    <property type="entry name" value="MYOSIN HEAVY CHAIN-LIKE PROTEIN"/>
    <property type="match status" value="1"/>
</dbReference>
<dbReference type="PANTHER" id="PTHR38378">
    <property type="entry name" value="MYOSIN HEAVY CHAIN-LIKE PROTEIN"/>
    <property type="match status" value="1"/>
</dbReference>
<keyword evidence="3" id="KW-1185">Reference proteome</keyword>
<dbReference type="RefSeq" id="XP_021763770.1">
    <property type="nucleotide sequence ID" value="XM_021908078.1"/>
</dbReference>
<dbReference type="GeneID" id="110728428"/>
<sequence length="305" mass="34815">MSGARVCSSPDLFPMSTSNNEDLSLEGISANVKLLLKLIQDHQDASVKGNLDDRKEQRFAGIMTILDDVKTRLQKSQTSSKKSKAELRRCYTDLRVNPPKDVQKKVETLILDEKERLRRDLNTSYAAQKRLGVMCASLGREKEIISRELTRKVQELNEMEEHINDLRAQNEKLSAKIQACVAEQNEIKRSAKGSSENNINYAVSQQRNKELSEQLLKSLEGYKAMKRKHTEVKEERDGMQSAMEELGDEVKHSIDIVHSLKQHVAACGLGEQAWEIEENITALEHVFTRLDVKTSRLRQERKRSV</sequence>
<name>A0A803MIN1_CHEQI</name>